<dbReference type="Pfam" id="PF21072">
    <property type="entry name" value="EFR3"/>
    <property type="match status" value="1"/>
</dbReference>
<keyword evidence="4" id="KW-1185">Reference proteome</keyword>
<evidence type="ECO:0000256" key="2">
    <source>
        <dbReference type="SAM" id="MobiDB-lite"/>
    </source>
</evidence>
<protein>
    <recommendedName>
        <fullName evidence="5">Protein EFR3</fullName>
    </recommendedName>
</protein>
<organism evidence="3 4">
    <name type="scientific">Amanita muscaria (strain Koide BX008)</name>
    <dbReference type="NCBI Taxonomy" id="946122"/>
    <lineage>
        <taxon>Eukaryota</taxon>
        <taxon>Fungi</taxon>
        <taxon>Dikarya</taxon>
        <taxon>Basidiomycota</taxon>
        <taxon>Agaricomycotina</taxon>
        <taxon>Agaricomycetes</taxon>
        <taxon>Agaricomycetidae</taxon>
        <taxon>Agaricales</taxon>
        <taxon>Pluteineae</taxon>
        <taxon>Amanitaceae</taxon>
        <taxon>Amanita</taxon>
    </lineage>
</organism>
<evidence type="ECO:0000313" key="3">
    <source>
        <dbReference type="EMBL" id="KIL68102.1"/>
    </source>
</evidence>
<dbReference type="InterPro" id="IPR039786">
    <property type="entry name" value="EFR3"/>
</dbReference>
<dbReference type="EMBL" id="KN818229">
    <property type="protein sequence ID" value="KIL68102.1"/>
    <property type="molecule type" value="Genomic_DNA"/>
</dbReference>
<reference evidence="3 4" key="1">
    <citation type="submission" date="2014-04" db="EMBL/GenBank/DDBJ databases">
        <title>Evolutionary Origins and Diversification of the Mycorrhizal Mutualists.</title>
        <authorList>
            <consortium name="DOE Joint Genome Institute"/>
            <consortium name="Mycorrhizal Genomics Consortium"/>
            <person name="Kohler A."/>
            <person name="Kuo A."/>
            <person name="Nagy L.G."/>
            <person name="Floudas D."/>
            <person name="Copeland A."/>
            <person name="Barry K.W."/>
            <person name="Cichocki N."/>
            <person name="Veneault-Fourrey C."/>
            <person name="LaButti K."/>
            <person name="Lindquist E.A."/>
            <person name="Lipzen A."/>
            <person name="Lundell T."/>
            <person name="Morin E."/>
            <person name="Murat C."/>
            <person name="Riley R."/>
            <person name="Ohm R."/>
            <person name="Sun H."/>
            <person name="Tunlid A."/>
            <person name="Henrissat B."/>
            <person name="Grigoriev I.V."/>
            <person name="Hibbett D.S."/>
            <person name="Martin F."/>
        </authorList>
    </citation>
    <scope>NUCLEOTIDE SEQUENCE [LARGE SCALE GENOMIC DNA]</scope>
    <source>
        <strain evidence="3 4">Koide BX008</strain>
    </source>
</reference>
<evidence type="ECO:0000313" key="4">
    <source>
        <dbReference type="Proteomes" id="UP000054549"/>
    </source>
</evidence>
<dbReference type="PANTHER" id="PTHR47766:SF1">
    <property type="entry name" value="PROTEIN EFR3"/>
    <property type="match status" value="1"/>
</dbReference>
<dbReference type="STRING" id="946122.A0A0C2X1V1"/>
<evidence type="ECO:0000256" key="1">
    <source>
        <dbReference type="ARBA" id="ARBA00010216"/>
    </source>
</evidence>
<dbReference type="PANTHER" id="PTHR47766">
    <property type="entry name" value="PROTEIN EFR3"/>
    <property type="match status" value="1"/>
</dbReference>
<comment type="similarity">
    <text evidence="1">Belongs to the EFR3 family.</text>
</comment>
<dbReference type="AlphaFoldDB" id="A0A0C2X1V1"/>
<feature type="compositionally biased region" description="Polar residues" evidence="2">
    <location>
        <begin position="542"/>
        <end position="554"/>
    </location>
</feature>
<dbReference type="Proteomes" id="UP000054549">
    <property type="component" value="Unassembled WGS sequence"/>
</dbReference>
<feature type="region of interest" description="Disordered" evidence="2">
    <location>
        <begin position="540"/>
        <end position="559"/>
    </location>
</feature>
<gene>
    <name evidence="3" type="ORF">M378DRAFT_185152</name>
</gene>
<feature type="region of interest" description="Disordered" evidence="2">
    <location>
        <begin position="893"/>
        <end position="919"/>
    </location>
</feature>
<proteinExistence type="inferred from homology"/>
<dbReference type="HOGENOM" id="CLU_007481_0_0_1"/>
<dbReference type="InParanoid" id="A0A0C2X1V1"/>
<dbReference type="GO" id="GO:0072659">
    <property type="term" value="P:protein localization to plasma membrane"/>
    <property type="evidence" value="ECO:0007669"/>
    <property type="project" value="InterPro"/>
</dbReference>
<accession>A0A0C2X1V1</accession>
<name>A0A0C2X1V1_AMAMK</name>
<evidence type="ECO:0008006" key="5">
    <source>
        <dbReference type="Google" id="ProtNLM"/>
    </source>
</evidence>
<dbReference type="InterPro" id="IPR049150">
    <property type="entry name" value="EFR3_HEAT-like_rpt"/>
</dbReference>
<dbReference type="OrthoDB" id="274691at2759"/>
<sequence>MRIFTPNHLQLLNACYPPSSILMAAGSNYSPNSHELSRLTYYASNHPGKLNKISSELDKRIKTEVKKAKAGYSRSRASLLVSLAILRALTVECRSDLQLFCGALMSSVDATLSNVPADLEVIARAASVFIAWATYTDGHLIGIDANFTQDYLTVLGHFAALSCYDVKDHEMQNRTRLIGIAAMNGAVNSEALHYNPSHFGKQVSIMMKPSLSVILHAPVNRLEEQAADVKESPISPYFAEFRARPAAERRAASIHVHIDGDTGPSDTDVIKAFLRVLFVLISHANGVQLGQITQSSFDVLDALQAWPKVEHCCWLSKRIADWAQYQYRYVVPTWLVERLSQNQDVPATSPLPKTLLSMINAVLDASIPLVDLSSSDLLSSLVTLMLRRISKDSKDELVPTIVNCISSLGRHVYYSDQIQDLASEMVNRLTIVEIQGISGNHRRHDACGRIEAIRSLLAALRGLIHTANQDQNYDRPLRAYSPGSDGIVAKTDDSRFRRTRVPPDIWHDTLSLLCDKDYAVRADYADLLVFYLKEEMPRRGDISSSEPMKQSKTLESPRLPQAAPMNAVLHGGDVVMRVISAIHAYLYILSVACSLGFDSSPESTPSSSSTMPDLINVATTAQSGRQAPRLRKVSNVQKLAERIPQVVSSSSSACLADYTHILRILSVVHEQTPIRSLFVGIPMLLALDASTRIENAGDSLTAQRIFMIRELVARVWLAVGKVWKSDELVRSVEEALSTMPRATMILNIQNDEAFQAPREPVQFSDHANLSEYQWVGVNAETAVRAIANCRSVQDATGLQTDALISRFTVRWIVDDILKDSFEKTPDFEASIRGDGLSPLLKITPALMQDNMSLHSLARSARAVGVTDLREALEGRSSMSNPALACAASFSTLEHTSSHNGDRGQGGPMSRTKQHPSVGTREVRDVLNRLGIGKQNANLLKASFPAFQKSVQK</sequence>